<name>A0A5C8J5E3_9BACT</name>
<dbReference type="Pfam" id="PF02311">
    <property type="entry name" value="AraC_binding"/>
    <property type="match status" value="1"/>
</dbReference>
<dbReference type="AlphaFoldDB" id="A0A5C8J5E3"/>
<organism evidence="5 6">
    <name type="scientific">Pontibacter qinzhouensis</name>
    <dbReference type="NCBI Taxonomy" id="2603253"/>
    <lineage>
        <taxon>Bacteria</taxon>
        <taxon>Pseudomonadati</taxon>
        <taxon>Bacteroidota</taxon>
        <taxon>Cytophagia</taxon>
        <taxon>Cytophagales</taxon>
        <taxon>Hymenobacteraceae</taxon>
        <taxon>Pontibacter</taxon>
    </lineage>
</organism>
<dbReference type="OrthoDB" id="792101at2"/>
<dbReference type="InterPro" id="IPR018062">
    <property type="entry name" value="HTH_AraC-typ_CS"/>
</dbReference>
<dbReference type="PANTHER" id="PTHR43280:SF27">
    <property type="entry name" value="TRANSCRIPTIONAL REGULATOR MTLR"/>
    <property type="match status" value="1"/>
</dbReference>
<evidence type="ECO:0000313" key="6">
    <source>
        <dbReference type="Proteomes" id="UP000321926"/>
    </source>
</evidence>
<evidence type="ECO:0000256" key="1">
    <source>
        <dbReference type="ARBA" id="ARBA00023015"/>
    </source>
</evidence>
<dbReference type="GO" id="GO:0043565">
    <property type="term" value="F:sequence-specific DNA binding"/>
    <property type="evidence" value="ECO:0007669"/>
    <property type="project" value="InterPro"/>
</dbReference>
<dbReference type="SMART" id="SM00342">
    <property type="entry name" value="HTH_ARAC"/>
    <property type="match status" value="1"/>
</dbReference>
<keyword evidence="2" id="KW-0238">DNA-binding</keyword>
<dbReference type="RefSeq" id="WP_147923572.1">
    <property type="nucleotide sequence ID" value="NZ_VRTY01000103.1"/>
</dbReference>
<gene>
    <name evidence="5" type="ORF">FVR03_20130</name>
</gene>
<evidence type="ECO:0000256" key="3">
    <source>
        <dbReference type="ARBA" id="ARBA00023163"/>
    </source>
</evidence>
<dbReference type="PANTHER" id="PTHR43280">
    <property type="entry name" value="ARAC-FAMILY TRANSCRIPTIONAL REGULATOR"/>
    <property type="match status" value="1"/>
</dbReference>
<dbReference type="EMBL" id="VRTY01000103">
    <property type="protein sequence ID" value="TXK31113.1"/>
    <property type="molecule type" value="Genomic_DNA"/>
</dbReference>
<dbReference type="InterPro" id="IPR011051">
    <property type="entry name" value="RmlC_Cupin_sf"/>
</dbReference>
<reference evidence="5 6" key="1">
    <citation type="submission" date="2019-08" db="EMBL/GenBank/DDBJ databases">
        <authorList>
            <person name="Shi S."/>
        </authorList>
    </citation>
    <scope>NUCLEOTIDE SEQUENCE [LARGE SCALE GENOMIC DNA]</scope>
    <source>
        <strain evidence="5 6">GY10130</strain>
    </source>
</reference>
<dbReference type="CDD" id="cd06976">
    <property type="entry name" value="cupin_MtlR-like_N"/>
    <property type="match status" value="1"/>
</dbReference>
<dbReference type="InterPro" id="IPR018060">
    <property type="entry name" value="HTH_AraC"/>
</dbReference>
<dbReference type="Gene3D" id="1.10.10.60">
    <property type="entry name" value="Homeodomain-like"/>
    <property type="match status" value="2"/>
</dbReference>
<dbReference type="InterPro" id="IPR003313">
    <property type="entry name" value="AraC-bd"/>
</dbReference>
<dbReference type="Gene3D" id="2.60.120.10">
    <property type="entry name" value="Jelly Rolls"/>
    <property type="match status" value="1"/>
</dbReference>
<proteinExistence type="predicted"/>
<evidence type="ECO:0000256" key="2">
    <source>
        <dbReference type="ARBA" id="ARBA00023125"/>
    </source>
</evidence>
<comment type="caution">
    <text evidence="5">The sequence shown here is derived from an EMBL/GenBank/DDBJ whole genome shotgun (WGS) entry which is preliminary data.</text>
</comment>
<keyword evidence="6" id="KW-1185">Reference proteome</keyword>
<keyword evidence="1" id="KW-0805">Transcription regulation</keyword>
<dbReference type="Proteomes" id="UP000321926">
    <property type="component" value="Unassembled WGS sequence"/>
</dbReference>
<accession>A0A5C8J5E3</accession>
<feature type="domain" description="HTH araC/xylS-type" evidence="4">
    <location>
        <begin position="180"/>
        <end position="278"/>
    </location>
</feature>
<dbReference type="InterPro" id="IPR009057">
    <property type="entry name" value="Homeodomain-like_sf"/>
</dbReference>
<dbReference type="PROSITE" id="PS01124">
    <property type="entry name" value="HTH_ARAC_FAMILY_2"/>
    <property type="match status" value="1"/>
</dbReference>
<keyword evidence="3" id="KW-0804">Transcription</keyword>
<protein>
    <submittedName>
        <fullName evidence="5">Helix-turn-helix transcriptional regulator</fullName>
    </submittedName>
</protein>
<evidence type="ECO:0000259" key="4">
    <source>
        <dbReference type="PROSITE" id="PS01124"/>
    </source>
</evidence>
<dbReference type="PROSITE" id="PS00041">
    <property type="entry name" value="HTH_ARAC_FAMILY_1"/>
    <property type="match status" value="1"/>
</dbReference>
<dbReference type="SUPFAM" id="SSF51182">
    <property type="entry name" value="RmlC-like cupins"/>
    <property type="match status" value="1"/>
</dbReference>
<evidence type="ECO:0000313" key="5">
    <source>
        <dbReference type="EMBL" id="TXK31113.1"/>
    </source>
</evidence>
<dbReference type="SUPFAM" id="SSF46689">
    <property type="entry name" value="Homeodomain-like"/>
    <property type="match status" value="2"/>
</dbReference>
<dbReference type="GO" id="GO:0003700">
    <property type="term" value="F:DNA-binding transcription factor activity"/>
    <property type="evidence" value="ECO:0007669"/>
    <property type="project" value="InterPro"/>
</dbReference>
<sequence length="281" mass="32701">MKPHIQKLPLSEHCSFVADTFFTPHFETPWHYHTEYELVLILKGKGKRFVGNHVSDYEEGNLTFLGPDVPHLFRKEDAEAQGGSLVIHFKEDFLGSEFKRIPEMQKLKLLFQKSRMGLHITGETRAHISQKMNDMLTLQGMERLICLLSILSTLADTPDFELLSSTEISGQNSRDNDRLNKVFDYVMLNFKNEIQVGEVAELANMSYSGFCRYFKNRTKKNFTHFVNEIRVGYACKRLMESDVSVSNVCYESGYNNLTNFNEQFKKILRCTPYQFQRQHKV</sequence>
<dbReference type="InterPro" id="IPR014710">
    <property type="entry name" value="RmlC-like_jellyroll"/>
</dbReference>
<dbReference type="Pfam" id="PF12833">
    <property type="entry name" value="HTH_18"/>
    <property type="match status" value="1"/>
</dbReference>